<dbReference type="SUPFAM" id="SSF47384">
    <property type="entry name" value="Homodimeric domain of signal transducing histidine kinase"/>
    <property type="match status" value="1"/>
</dbReference>
<dbReference type="FunFam" id="1.10.287.130:FF:000035">
    <property type="entry name" value="Two-component sensor histidine kinase"/>
    <property type="match status" value="1"/>
</dbReference>
<dbReference type="InterPro" id="IPR003661">
    <property type="entry name" value="HisK_dim/P_dom"/>
</dbReference>
<evidence type="ECO:0000256" key="14">
    <source>
        <dbReference type="ARBA" id="ARBA00023012"/>
    </source>
</evidence>
<dbReference type="SMART" id="SM00387">
    <property type="entry name" value="HATPase_c"/>
    <property type="match status" value="1"/>
</dbReference>
<feature type="domain" description="Histidine kinase" evidence="17">
    <location>
        <begin position="242"/>
        <end position="454"/>
    </location>
</feature>
<dbReference type="InterPro" id="IPR050428">
    <property type="entry name" value="TCS_sensor_his_kinase"/>
</dbReference>
<dbReference type="EMBL" id="LUSW01000020">
    <property type="protein sequence ID" value="RAT33772.1"/>
    <property type="molecule type" value="Genomic_DNA"/>
</dbReference>
<dbReference type="InterPro" id="IPR003660">
    <property type="entry name" value="HAMP_dom"/>
</dbReference>
<keyword evidence="9 16" id="KW-0812">Transmembrane</keyword>
<evidence type="ECO:0000256" key="4">
    <source>
        <dbReference type="ARBA" id="ARBA00017234"/>
    </source>
</evidence>
<keyword evidence="11 20" id="KW-0418">Kinase</keyword>
<keyword evidence="13 16" id="KW-1133">Transmembrane helix</keyword>
<accession>A0A3N0UP29</accession>
<evidence type="ECO:0000256" key="11">
    <source>
        <dbReference type="ARBA" id="ARBA00022777"/>
    </source>
</evidence>
<dbReference type="GO" id="GO:0005886">
    <property type="term" value="C:plasma membrane"/>
    <property type="evidence" value="ECO:0007669"/>
    <property type="project" value="TreeGrafter"/>
</dbReference>
<dbReference type="PROSITE" id="PS50109">
    <property type="entry name" value="HIS_KIN"/>
    <property type="match status" value="1"/>
</dbReference>
<evidence type="ECO:0000256" key="12">
    <source>
        <dbReference type="ARBA" id="ARBA00022840"/>
    </source>
</evidence>
<dbReference type="PANTHER" id="PTHR45436">
    <property type="entry name" value="SENSOR HISTIDINE KINASE YKOH"/>
    <property type="match status" value="1"/>
</dbReference>
<evidence type="ECO:0000256" key="16">
    <source>
        <dbReference type="SAM" id="Phobius"/>
    </source>
</evidence>
<comment type="caution">
    <text evidence="20">The sequence shown here is derived from an EMBL/GenBank/DDBJ whole genome shotgun (WGS) entry which is preliminary data.</text>
</comment>
<dbReference type="STRING" id="1172565.AU508_14030"/>
<dbReference type="CDD" id="cd00082">
    <property type="entry name" value="HisKA"/>
    <property type="match status" value="1"/>
</dbReference>
<dbReference type="Pfam" id="PF00512">
    <property type="entry name" value="HisKA"/>
    <property type="match status" value="1"/>
</dbReference>
<dbReference type="Gene3D" id="1.10.287.130">
    <property type="match status" value="1"/>
</dbReference>
<protein>
    <recommendedName>
        <fullName evidence="4">Sensor protein QseC</fullName>
        <ecNumber evidence="3">2.7.13.3</ecNumber>
    </recommendedName>
</protein>
<evidence type="ECO:0000256" key="15">
    <source>
        <dbReference type="ARBA" id="ARBA00023136"/>
    </source>
</evidence>
<dbReference type="PROSITE" id="PS50885">
    <property type="entry name" value="HAMP"/>
    <property type="match status" value="1"/>
</dbReference>
<name>A0A3N0UP29_9GAMM</name>
<feature type="domain" description="HAMP" evidence="18">
    <location>
        <begin position="185"/>
        <end position="234"/>
    </location>
</feature>
<dbReference type="GO" id="GO:0005524">
    <property type="term" value="F:ATP binding"/>
    <property type="evidence" value="ECO:0007669"/>
    <property type="project" value="UniProtKB-KW"/>
</dbReference>
<keyword evidence="7" id="KW-0597">Phosphoprotein</keyword>
<evidence type="ECO:0000256" key="13">
    <source>
        <dbReference type="ARBA" id="ARBA00022989"/>
    </source>
</evidence>
<dbReference type="GeneID" id="61123799"/>
<dbReference type="EMBL" id="RJUJ01000005">
    <property type="protein sequence ID" value="ROH81914.1"/>
    <property type="molecule type" value="Genomic_DNA"/>
</dbReference>
<evidence type="ECO:0000256" key="9">
    <source>
        <dbReference type="ARBA" id="ARBA00022692"/>
    </source>
</evidence>
<dbReference type="RefSeq" id="WP_085687782.1">
    <property type="nucleotide sequence ID" value="NZ_CP065534.1"/>
</dbReference>
<dbReference type="InterPro" id="IPR036890">
    <property type="entry name" value="HATPase_C_sf"/>
</dbReference>
<evidence type="ECO:0000256" key="3">
    <source>
        <dbReference type="ARBA" id="ARBA00012438"/>
    </source>
</evidence>
<evidence type="ECO:0000259" key="18">
    <source>
        <dbReference type="PROSITE" id="PS50885"/>
    </source>
</evidence>
<keyword evidence="10" id="KW-0547">Nucleotide-binding</keyword>
<dbReference type="AlphaFoldDB" id="A0A3N0UP29"/>
<evidence type="ECO:0000256" key="10">
    <source>
        <dbReference type="ARBA" id="ARBA00022741"/>
    </source>
</evidence>
<evidence type="ECO:0000256" key="6">
    <source>
        <dbReference type="ARBA" id="ARBA00022519"/>
    </source>
</evidence>
<dbReference type="Proteomes" id="UP000274511">
    <property type="component" value="Unassembled WGS sequence"/>
</dbReference>
<evidence type="ECO:0000313" key="20">
    <source>
        <dbReference type="EMBL" id="ROH81914.1"/>
    </source>
</evidence>
<dbReference type="EC" id="2.7.13.3" evidence="3"/>
<evidence type="ECO:0000313" key="21">
    <source>
        <dbReference type="Proteomes" id="UP000250186"/>
    </source>
</evidence>
<dbReference type="InterPro" id="IPR036097">
    <property type="entry name" value="HisK_dim/P_sf"/>
</dbReference>
<reference evidence="20 22" key="2">
    <citation type="submission" date="2018-10" db="EMBL/GenBank/DDBJ databases">
        <title>New species genome.</title>
        <authorList>
            <person name="Li Y."/>
        </authorList>
    </citation>
    <scope>NUCLEOTIDE SEQUENCE [LARGE SCALE GENOMIC DNA]</scope>
    <source>
        <strain evidence="20 22">L6_4B</strain>
    </source>
</reference>
<dbReference type="Gene3D" id="3.30.565.10">
    <property type="entry name" value="Histidine kinase-like ATPase, C-terminal domain"/>
    <property type="match status" value="1"/>
</dbReference>
<keyword evidence="12" id="KW-0067">ATP-binding</keyword>
<comment type="subcellular location">
    <subcellularLocation>
        <location evidence="2">Cell inner membrane</location>
        <topology evidence="2">Multi-pass membrane protein</topology>
    </subcellularLocation>
</comment>
<dbReference type="NCBIfam" id="NF007664">
    <property type="entry name" value="PRK10337.1"/>
    <property type="match status" value="1"/>
</dbReference>
<dbReference type="GO" id="GO:0000155">
    <property type="term" value="F:phosphorelay sensor kinase activity"/>
    <property type="evidence" value="ECO:0007669"/>
    <property type="project" value="InterPro"/>
</dbReference>
<dbReference type="InterPro" id="IPR003594">
    <property type="entry name" value="HATPase_dom"/>
</dbReference>
<evidence type="ECO:0000256" key="7">
    <source>
        <dbReference type="ARBA" id="ARBA00022553"/>
    </source>
</evidence>
<feature type="transmembrane region" description="Helical" evidence="16">
    <location>
        <begin position="163"/>
        <end position="183"/>
    </location>
</feature>
<sequence>MKRLNLSLRLLLGFMLLTLLCWGAAALLAWQQTRHNINELFDTQQLLFAKRLATLTPQDLQPQALPAARQITKKARGEQDEDALAFAIFRTDGQRILSDDDNGKRFLFSDYRHDGFTTGQLHDDDDLWRLVWLTTPDKRHVVAVGQEVEYRHDMALNIVKTNLMPWLAALPVMLILLFLLVTYELRPLTHIARQLGQRRPDDESPIATPRLPPEVRPLVDALNGLLARISAMLTRERRFTSDAAHELRSPLAALKVQAEVVQLAHDDEEMRRRALGQLDAGIDRAARLVDQLLTLSRLDVDKDLTSSETVHWQPLLQQAVAAQTEEAQRQGVTLNLNMPETSVVTPGNALLLTLLVRNLLDNAIRYGNHGASGVVRILLTREGLEVADEGPGVHEGILQRLGERFFRPPGQEASGSGLGLSIVNRIAHQHGMTTRFANLPGGGFSAQLTWTLTEATRFLPESPTQSVG</sequence>
<evidence type="ECO:0000313" key="19">
    <source>
        <dbReference type="EMBL" id="RAT33772.1"/>
    </source>
</evidence>
<evidence type="ECO:0000256" key="1">
    <source>
        <dbReference type="ARBA" id="ARBA00000085"/>
    </source>
</evidence>
<dbReference type="Gene3D" id="1.20.5.1040">
    <property type="entry name" value="Sensor protein qsec"/>
    <property type="match status" value="2"/>
</dbReference>
<dbReference type="InterPro" id="IPR005467">
    <property type="entry name" value="His_kinase_dom"/>
</dbReference>
<dbReference type="InterPro" id="IPR013727">
    <property type="entry name" value="2CSK_N"/>
</dbReference>
<gene>
    <name evidence="20" type="primary">qseC</name>
    <name evidence="19" type="ORF">AU492_10110</name>
    <name evidence="20" type="ORF">EC392_05980</name>
</gene>
<evidence type="ECO:0000259" key="17">
    <source>
        <dbReference type="PROSITE" id="PS50109"/>
    </source>
</evidence>
<comment type="catalytic activity">
    <reaction evidence="1">
        <text>ATP + protein L-histidine = ADP + protein N-phospho-L-histidine.</text>
        <dbReference type="EC" id="2.7.13.3"/>
    </reaction>
</comment>
<dbReference type="Proteomes" id="UP000250186">
    <property type="component" value="Unassembled WGS sequence"/>
</dbReference>
<evidence type="ECO:0000256" key="2">
    <source>
        <dbReference type="ARBA" id="ARBA00004429"/>
    </source>
</evidence>
<evidence type="ECO:0000256" key="8">
    <source>
        <dbReference type="ARBA" id="ARBA00022679"/>
    </source>
</evidence>
<dbReference type="Pfam" id="PF08521">
    <property type="entry name" value="2CSK_N"/>
    <property type="match status" value="1"/>
</dbReference>
<organism evidence="20 22">
    <name type="scientific">Lonsdalea populi</name>
    <dbReference type="NCBI Taxonomy" id="1172565"/>
    <lineage>
        <taxon>Bacteria</taxon>
        <taxon>Pseudomonadati</taxon>
        <taxon>Pseudomonadota</taxon>
        <taxon>Gammaproteobacteria</taxon>
        <taxon>Enterobacterales</taxon>
        <taxon>Pectobacteriaceae</taxon>
        <taxon>Lonsdalea</taxon>
    </lineage>
</organism>
<keyword evidence="6" id="KW-0997">Cell inner membrane</keyword>
<dbReference type="InterPro" id="IPR059132">
    <property type="entry name" value="QseC"/>
</dbReference>
<dbReference type="SUPFAM" id="SSF55874">
    <property type="entry name" value="ATPase domain of HSP90 chaperone/DNA topoisomerase II/histidine kinase"/>
    <property type="match status" value="1"/>
</dbReference>
<reference evidence="19 21" key="1">
    <citation type="submission" date="2016-02" db="EMBL/GenBank/DDBJ databases">
        <title>Species-wide whole genome sequencing reveals diversity, host range in Lonsdalea quercina.</title>
        <authorList>
            <person name="Li Y."/>
        </authorList>
    </citation>
    <scope>NUCLEOTIDE SEQUENCE [LARGE SCALE GENOMIC DNA]</scope>
    <source>
        <strain evidence="19 21">CFCC 12721</strain>
    </source>
</reference>
<evidence type="ECO:0000313" key="22">
    <source>
        <dbReference type="Proteomes" id="UP000274511"/>
    </source>
</evidence>
<dbReference type="Pfam" id="PF02518">
    <property type="entry name" value="HATPase_c"/>
    <property type="match status" value="1"/>
</dbReference>
<proteinExistence type="predicted"/>
<dbReference type="PANTHER" id="PTHR45436:SF14">
    <property type="entry name" value="SENSOR PROTEIN QSEC"/>
    <property type="match status" value="1"/>
</dbReference>
<dbReference type="SMART" id="SM00388">
    <property type="entry name" value="HisKA"/>
    <property type="match status" value="1"/>
</dbReference>
<keyword evidence="15 16" id="KW-0472">Membrane</keyword>
<keyword evidence="21" id="KW-1185">Reference proteome</keyword>
<evidence type="ECO:0000256" key="5">
    <source>
        <dbReference type="ARBA" id="ARBA00022475"/>
    </source>
</evidence>
<keyword evidence="14" id="KW-0902">Two-component regulatory system</keyword>
<keyword evidence="8" id="KW-0808">Transferase</keyword>
<dbReference type="OrthoDB" id="9809766at2"/>
<keyword evidence="5" id="KW-1003">Cell membrane</keyword>